<dbReference type="PANTHER" id="PTHR31157:SF1">
    <property type="entry name" value="SCP DOMAIN-CONTAINING PROTEIN"/>
    <property type="match status" value="1"/>
</dbReference>
<evidence type="ECO:0000256" key="1">
    <source>
        <dbReference type="SAM" id="MobiDB-lite"/>
    </source>
</evidence>
<dbReference type="SMART" id="SM00198">
    <property type="entry name" value="SCP"/>
    <property type="match status" value="1"/>
</dbReference>
<sequence length="265" mass="28739">MKRVLGLAVTTMLVLACGSSAVFDGPAPASAASAALVRKSASKADIAQVRADILKLTNKRRSDAKLKPLKASKKVQTVAQNWSAVQARKKKMHHNPNGSKQIPKGWRKYGENVAAGHASARSVVSAWHGSEGHRKNMLGDFTHIGVGLAYSEDGVPYYTQVFGKYPKGVPGERSRAKFKKTSRPKISGVRKTGRVLTAKRGTWKPGGAKFSYRWLRNGKNIAGATKAKYRLTSADKNKRIRVKVTGKKSGVKTTSRTSTATARIR</sequence>
<feature type="chain" id="PRO_5039095052" evidence="2">
    <location>
        <begin position="22"/>
        <end position="265"/>
    </location>
</feature>
<evidence type="ECO:0000313" key="5">
    <source>
        <dbReference type="Proteomes" id="UP000664382"/>
    </source>
</evidence>
<protein>
    <submittedName>
        <fullName evidence="4">CAP domain-containing protein</fullName>
    </submittedName>
</protein>
<proteinExistence type="predicted"/>
<dbReference type="RefSeq" id="WP_208095396.1">
    <property type="nucleotide sequence ID" value="NZ_JAGDYM010000003.1"/>
</dbReference>
<keyword evidence="5" id="KW-1185">Reference proteome</keyword>
<dbReference type="PANTHER" id="PTHR31157">
    <property type="entry name" value="SCP DOMAIN-CONTAINING PROTEIN"/>
    <property type="match status" value="1"/>
</dbReference>
<dbReference type="CDD" id="cd05379">
    <property type="entry name" value="CAP_bacterial"/>
    <property type="match status" value="1"/>
</dbReference>
<feature type="domain" description="SCP" evidence="3">
    <location>
        <begin position="48"/>
        <end position="171"/>
    </location>
</feature>
<feature type="signal peptide" evidence="2">
    <location>
        <begin position="1"/>
        <end position="21"/>
    </location>
</feature>
<dbReference type="EMBL" id="JAGDYM010000003">
    <property type="protein sequence ID" value="MBO1900731.1"/>
    <property type="molecule type" value="Genomic_DNA"/>
</dbReference>
<gene>
    <name evidence="4" type="ORF">J4H92_02060</name>
</gene>
<dbReference type="Gene3D" id="2.60.40.2700">
    <property type="match status" value="1"/>
</dbReference>
<comment type="caution">
    <text evidence="4">The sequence shown here is derived from an EMBL/GenBank/DDBJ whole genome shotgun (WGS) entry which is preliminary data.</text>
</comment>
<evidence type="ECO:0000256" key="2">
    <source>
        <dbReference type="SAM" id="SignalP"/>
    </source>
</evidence>
<keyword evidence="2" id="KW-0732">Signal</keyword>
<dbReference type="PROSITE" id="PS51257">
    <property type="entry name" value="PROKAR_LIPOPROTEIN"/>
    <property type="match status" value="1"/>
</dbReference>
<evidence type="ECO:0000313" key="4">
    <source>
        <dbReference type="EMBL" id="MBO1900731.1"/>
    </source>
</evidence>
<dbReference type="Gene3D" id="3.40.33.10">
    <property type="entry name" value="CAP"/>
    <property type="match status" value="1"/>
</dbReference>
<dbReference type="InterPro" id="IPR014044">
    <property type="entry name" value="CAP_dom"/>
</dbReference>
<reference evidence="4" key="1">
    <citation type="submission" date="2021-03" db="EMBL/GenBank/DDBJ databases">
        <title>Leucobacter chromiisoli sp. nov., isolated from chromium-containing soil of chemical plant.</title>
        <authorList>
            <person name="Xu Z."/>
        </authorList>
    </citation>
    <scope>NUCLEOTIDE SEQUENCE</scope>
    <source>
        <strain evidence="4">S27</strain>
    </source>
</reference>
<organism evidence="4 5">
    <name type="scientific">Leucobacter weissii</name>
    <dbReference type="NCBI Taxonomy" id="1983706"/>
    <lineage>
        <taxon>Bacteria</taxon>
        <taxon>Bacillati</taxon>
        <taxon>Actinomycetota</taxon>
        <taxon>Actinomycetes</taxon>
        <taxon>Micrococcales</taxon>
        <taxon>Microbacteriaceae</taxon>
        <taxon>Leucobacter</taxon>
    </lineage>
</organism>
<feature type="region of interest" description="Disordered" evidence="1">
    <location>
        <begin position="246"/>
        <end position="265"/>
    </location>
</feature>
<dbReference type="SUPFAM" id="SSF55797">
    <property type="entry name" value="PR-1-like"/>
    <property type="match status" value="1"/>
</dbReference>
<name>A0A939S787_9MICO</name>
<dbReference type="Pfam" id="PF00188">
    <property type="entry name" value="CAP"/>
    <property type="match status" value="1"/>
</dbReference>
<evidence type="ECO:0000259" key="3">
    <source>
        <dbReference type="SMART" id="SM00198"/>
    </source>
</evidence>
<dbReference type="Proteomes" id="UP000664382">
    <property type="component" value="Unassembled WGS sequence"/>
</dbReference>
<dbReference type="InterPro" id="IPR035940">
    <property type="entry name" value="CAP_sf"/>
</dbReference>
<dbReference type="AlphaFoldDB" id="A0A939S787"/>
<accession>A0A939S787</accession>
<feature type="compositionally biased region" description="Low complexity" evidence="1">
    <location>
        <begin position="251"/>
        <end position="265"/>
    </location>
</feature>